<evidence type="ECO:0000256" key="6">
    <source>
        <dbReference type="ARBA" id="ARBA00023159"/>
    </source>
</evidence>
<keyword evidence="3" id="KW-0678">Repressor</keyword>
<reference evidence="12" key="1">
    <citation type="submission" date="2022-08" db="EMBL/GenBank/DDBJ databases">
        <authorList>
            <consortium name="DOE Joint Genome Institute"/>
            <person name="Min B."/>
            <person name="Riley R."/>
            <person name="Sierra-Patev S."/>
            <person name="Naranjo-Ortiz M."/>
            <person name="Looney B."/>
            <person name="Konkel Z."/>
            <person name="Slot J.C."/>
            <person name="Sakamoto Y."/>
            <person name="Steenwyk J.L."/>
            <person name="Rokas A."/>
            <person name="Carro J."/>
            <person name="Camarero S."/>
            <person name="Ferreira P."/>
            <person name="Molpeceres G."/>
            <person name="Ruiz-Duenas F.J."/>
            <person name="Serrano A."/>
            <person name="Henrissat B."/>
            <person name="Drula E."/>
            <person name="Hughes K.W."/>
            <person name="Mata J.L."/>
            <person name="Ishikawa N.K."/>
            <person name="Vargas-Isla R."/>
            <person name="Ushijima S."/>
            <person name="Smith C.A."/>
            <person name="Ahrendt S."/>
            <person name="Andreopoulos W."/>
            <person name="He G."/>
            <person name="Labutti K."/>
            <person name="Lipzen A."/>
            <person name="Ng V."/>
            <person name="Sandor L."/>
            <person name="Barry K."/>
            <person name="Martinez A.T."/>
            <person name="Xiao Y."/>
            <person name="Gibbons J.G."/>
            <person name="Terashima K."/>
            <person name="Hibbett D.S."/>
            <person name="Grigoriev I.V."/>
        </authorList>
    </citation>
    <scope>NUCLEOTIDE SEQUENCE</scope>
    <source>
        <strain evidence="12">Sp2 HRB7682 ss15</strain>
    </source>
</reference>
<dbReference type="GO" id="GO:0016538">
    <property type="term" value="F:cyclin-dependent protein serine/threonine kinase regulator activity"/>
    <property type="evidence" value="ECO:0007669"/>
    <property type="project" value="InterPro"/>
</dbReference>
<proteinExistence type="inferred from homology"/>
<keyword evidence="6" id="KW-0010">Activator</keyword>
<reference evidence="12" key="2">
    <citation type="journal article" date="2023" name="Proc. Natl. Acad. Sci. U.S.A.">
        <title>A global phylogenomic analysis of the shiitake genus Lentinula.</title>
        <authorList>
            <person name="Sierra-Patev S."/>
            <person name="Min B."/>
            <person name="Naranjo-Ortiz M."/>
            <person name="Looney B."/>
            <person name="Konkel Z."/>
            <person name="Slot J.C."/>
            <person name="Sakamoto Y."/>
            <person name="Steenwyk J.L."/>
            <person name="Rokas A."/>
            <person name="Carro J."/>
            <person name="Camarero S."/>
            <person name="Ferreira P."/>
            <person name="Molpeceres G."/>
            <person name="Ruiz-Duenas F.J."/>
            <person name="Serrano A."/>
            <person name="Henrissat B."/>
            <person name="Drula E."/>
            <person name="Hughes K.W."/>
            <person name="Mata J.L."/>
            <person name="Ishikawa N.K."/>
            <person name="Vargas-Isla R."/>
            <person name="Ushijima S."/>
            <person name="Smith C.A."/>
            <person name="Donoghue J."/>
            <person name="Ahrendt S."/>
            <person name="Andreopoulos W."/>
            <person name="He G."/>
            <person name="LaButti K."/>
            <person name="Lipzen A."/>
            <person name="Ng V."/>
            <person name="Riley R."/>
            <person name="Sandor L."/>
            <person name="Barry K."/>
            <person name="Martinez A.T."/>
            <person name="Xiao Y."/>
            <person name="Gibbons J.G."/>
            <person name="Terashima K."/>
            <person name="Grigoriev I.V."/>
            <person name="Hibbett D."/>
        </authorList>
    </citation>
    <scope>NUCLEOTIDE SEQUENCE</scope>
    <source>
        <strain evidence="12">Sp2 HRB7682 ss15</strain>
    </source>
</reference>
<organism evidence="12 13">
    <name type="scientific">Lentinula lateritia</name>
    <dbReference type="NCBI Taxonomy" id="40482"/>
    <lineage>
        <taxon>Eukaryota</taxon>
        <taxon>Fungi</taxon>
        <taxon>Dikarya</taxon>
        <taxon>Basidiomycota</taxon>
        <taxon>Agaricomycotina</taxon>
        <taxon>Agaricomycetes</taxon>
        <taxon>Agaricomycetidae</taxon>
        <taxon>Agaricales</taxon>
        <taxon>Marasmiineae</taxon>
        <taxon>Omphalotaceae</taxon>
        <taxon>Lentinula</taxon>
    </lineage>
</organism>
<dbReference type="InterPro" id="IPR006671">
    <property type="entry name" value="Cyclin_N"/>
</dbReference>
<protein>
    <submittedName>
        <fullName evidence="12">Cyclin-like protein</fullName>
    </submittedName>
</protein>
<evidence type="ECO:0000313" key="13">
    <source>
        <dbReference type="Proteomes" id="UP001150238"/>
    </source>
</evidence>
<feature type="region of interest" description="Disordered" evidence="10">
    <location>
        <begin position="168"/>
        <end position="194"/>
    </location>
</feature>
<comment type="subcellular location">
    <subcellularLocation>
        <location evidence="1">Nucleus</location>
    </subcellularLocation>
</comment>
<dbReference type="InterPro" id="IPR013763">
    <property type="entry name" value="Cyclin-like_dom"/>
</dbReference>
<dbReference type="Pfam" id="PF00134">
    <property type="entry name" value="Cyclin_N"/>
    <property type="match status" value="1"/>
</dbReference>
<evidence type="ECO:0000256" key="2">
    <source>
        <dbReference type="ARBA" id="ARBA00008638"/>
    </source>
</evidence>
<dbReference type="SMART" id="SM00385">
    <property type="entry name" value="CYCLIN"/>
    <property type="match status" value="2"/>
</dbReference>
<dbReference type="SUPFAM" id="SSF47954">
    <property type="entry name" value="Cyclin-like"/>
    <property type="match status" value="2"/>
</dbReference>
<evidence type="ECO:0000256" key="10">
    <source>
        <dbReference type="SAM" id="MobiDB-lite"/>
    </source>
</evidence>
<feature type="region of interest" description="Disordered" evidence="10">
    <location>
        <begin position="266"/>
        <end position="296"/>
    </location>
</feature>
<comment type="caution">
    <text evidence="12">The sequence shown here is derived from an EMBL/GenBank/DDBJ whole genome shotgun (WGS) entry which is preliminary data.</text>
</comment>
<accession>A0A9W9DLI2</accession>
<feature type="domain" description="Cyclin-like" evidence="11">
    <location>
        <begin position="195"/>
        <end position="330"/>
    </location>
</feature>
<evidence type="ECO:0000256" key="9">
    <source>
        <dbReference type="RuleBase" id="RU000383"/>
    </source>
</evidence>
<evidence type="ECO:0000313" key="12">
    <source>
        <dbReference type="EMBL" id="KAJ4474662.1"/>
    </source>
</evidence>
<feature type="compositionally biased region" description="Polar residues" evidence="10">
    <location>
        <begin position="453"/>
        <end position="478"/>
    </location>
</feature>
<dbReference type="GO" id="GO:0006357">
    <property type="term" value="P:regulation of transcription by RNA polymerase II"/>
    <property type="evidence" value="ECO:0007669"/>
    <property type="project" value="InterPro"/>
</dbReference>
<dbReference type="AlphaFoldDB" id="A0A9W9DLI2"/>
<dbReference type="Proteomes" id="UP001150238">
    <property type="component" value="Unassembled WGS sequence"/>
</dbReference>
<keyword evidence="5 9" id="KW-0195">Cyclin</keyword>
<dbReference type="Gene3D" id="1.10.472.10">
    <property type="entry name" value="Cyclin-like"/>
    <property type="match status" value="2"/>
</dbReference>
<sequence length="586" mass="64312">MATDFWASSHYKRWIVDRATLKQARADDLVYVSEPECLEFLAIYFANIISKLGKKLGFRQRVIATATVFFRRFYLKNSYCETDPYLVLSACCYVAAKAEESPVHIKNVVAESRALFSQEQYNVKHFPSDNSKLAEMEFYLVDDLECDLIVFHPYRTLLALCNKDFGNSNSSSDPPAEEAEAGELGTGIGAEDGPRYWGTGQGQLELSEGGLQTAWFIINDTYRSELCLIYPPHLIAVTAIYLTLVLHTPTQNSIAHLLPYSPAFNSDSSNSGESSQTTPHPRRSSRTSDSSSKHANQQDPIDFLANLNVSLSAIATIAQEIISMYSLWNRYREDVTAEEMRNMNANANMGKRNAAGNFKSTMKGARVSQSMQSQKNLPRNVPASAATTSDMEWQLERQRFHGAMQLQAHLKKQGYASAPLPPQHMINGPYFMPQHPQQMQHRYPPALVPVSLGSLSPTKRSATGLRSRSGSRAGTPNSVGGGGGRMEDLFGDGTSSGSPASHTSHAAGVGPRAGSTPLGNTPGSIGGADDTANSPINPWPFGQGRIVTAIFLSSMLNTMREARMNDMAHPSSGRPVVVNRMLERTW</sequence>
<dbReference type="InterPro" id="IPR036915">
    <property type="entry name" value="Cyclin-like_sf"/>
</dbReference>
<evidence type="ECO:0000259" key="11">
    <source>
        <dbReference type="SMART" id="SM00385"/>
    </source>
</evidence>
<dbReference type="GO" id="GO:0005634">
    <property type="term" value="C:nucleus"/>
    <property type="evidence" value="ECO:0007669"/>
    <property type="project" value="UniProtKB-SubCell"/>
</dbReference>
<name>A0A9W9DLI2_9AGAR</name>
<comment type="similarity">
    <text evidence="2">Belongs to the cyclin family. Cyclin C subfamily.</text>
</comment>
<feature type="domain" description="Cyclin-like" evidence="11">
    <location>
        <begin position="47"/>
        <end position="142"/>
    </location>
</feature>
<evidence type="ECO:0000256" key="5">
    <source>
        <dbReference type="ARBA" id="ARBA00023127"/>
    </source>
</evidence>
<dbReference type="InterPro" id="IPR043198">
    <property type="entry name" value="Cyclin/Ssn8"/>
</dbReference>
<keyword evidence="7" id="KW-0804">Transcription</keyword>
<evidence type="ECO:0000256" key="7">
    <source>
        <dbReference type="ARBA" id="ARBA00023163"/>
    </source>
</evidence>
<gene>
    <name evidence="12" type="ORF">C8J55DRAFT_518289</name>
</gene>
<keyword evidence="8" id="KW-0539">Nucleus</keyword>
<evidence type="ECO:0000256" key="3">
    <source>
        <dbReference type="ARBA" id="ARBA00022491"/>
    </source>
</evidence>
<evidence type="ECO:0000256" key="1">
    <source>
        <dbReference type="ARBA" id="ARBA00004123"/>
    </source>
</evidence>
<evidence type="ECO:0000256" key="4">
    <source>
        <dbReference type="ARBA" id="ARBA00023015"/>
    </source>
</evidence>
<dbReference type="CDD" id="cd20513">
    <property type="entry name" value="CYCLIN_CCNC_rpt1"/>
    <property type="match status" value="1"/>
</dbReference>
<dbReference type="PANTHER" id="PTHR10026">
    <property type="entry name" value="CYCLIN"/>
    <property type="match status" value="1"/>
</dbReference>
<evidence type="ECO:0000256" key="8">
    <source>
        <dbReference type="ARBA" id="ARBA00023242"/>
    </source>
</evidence>
<feature type="compositionally biased region" description="Polar residues" evidence="10">
    <location>
        <begin position="493"/>
        <end position="504"/>
    </location>
</feature>
<dbReference type="FunFam" id="1.10.472.10:FF:000076">
    <property type="entry name" value="RNA polymerase II holoenzyme cyclin-like subunit"/>
    <property type="match status" value="1"/>
</dbReference>
<feature type="compositionally biased region" description="Low complexity" evidence="10">
    <location>
        <begin position="266"/>
        <end position="279"/>
    </location>
</feature>
<keyword evidence="4" id="KW-0805">Transcription regulation</keyword>
<dbReference type="EMBL" id="JANVFS010000023">
    <property type="protein sequence ID" value="KAJ4474662.1"/>
    <property type="molecule type" value="Genomic_DNA"/>
</dbReference>
<feature type="region of interest" description="Disordered" evidence="10">
    <location>
        <begin position="451"/>
        <end position="537"/>
    </location>
</feature>